<feature type="transmembrane region" description="Helical" evidence="2">
    <location>
        <begin position="153"/>
        <end position="176"/>
    </location>
</feature>
<dbReference type="InterPro" id="IPR005240">
    <property type="entry name" value="DUF389"/>
</dbReference>
<comment type="caution">
    <text evidence="3">The sequence shown here is derived from an EMBL/GenBank/DDBJ whole genome shotgun (WGS) entry which is preliminary data.</text>
</comment>
<evidence type="ECO:0000313" key="3">
    <source>
        <dbReference type="EMBL" id="TFB22148.1"/>
    </source>
</evidence>
<evidence type="ECO:0000256" key="2">
    <source>
        <dbReference type="SAM" id="Phobius"/>
    </source>
</evidence>
<accession>A0A4Y8IPA5</accession>
<evidence type="ECO:0000313" key="4">
    <source>
        <dbReference type="Proteomes" id="UP000297975"/>
    </source>
</evidence>
<reference evidence="3 4" key="1">
    <citation type="submission" date="2019-03" db="EMBL/GenBank/DDBJ databases">
        <authorList>
            <person name="He R.-H."/>
        </authorList>
    </citation>
    <scope>NUCLEOTIDE SEQUENCE [LARGE SCALE GENOMIC DNA]</scope>
    <source>
        <strain evidence="4">SH 714</strain>
    </source>
</reference>
<feature type="transmembrane region" description="Helical" evidence="2">
    <location>
        <begin position="321"/>
        <end position="341"/>
    </location>
</feature>
<gene>
    <name evidence="3" type="ORF">E3U55_07550</name>
</gene>
<proteinExistence type="predicted"/>
<dbReference type="PANTHER" id="PTHR20992">
    <property type="entry name" value="AT15442P-RELATED"/>
    <property type="match status" value="1"/>
</dbReference>
<dbReference type="Pfam" id="PF04087">
    <property type="entry name" value="DUF389"/>
    <property type="match status" value="1"/>
</dbReference>
<organism evidence="3 4">
    <name type="scientific">Filobacillus milosensis</name>
    <dbReference type="NCBI Taxonomy" id="94137"/>
    <lineage>
        <taxon>Bacteria</taxon>
        <taxon>Bacillati</taxon>
        <taxon>Bacillota</taxon>
        <taxon>Bacilli</taxon>
        <taxon>Bacillales</taxon>
        <taxon>Bacillaceae</taxon>
        <taxon>Filobacillus</taxon>
    </lineage>
</organism>
<feature type="transmembrane region" description="Helical" evidence="2">
    <location>
        <begin position="282"/>
        <end position="301"/>
    </location>
</feature>
<keyword evidence="2" id="KW-0472">Membrane</keyword>
<dbReference type="NCBIfam" id="TIGR00341">
    <property type="entry name" value="TIGR00341 family protein"/>
    <property type="match status" value="1"/>
</dbReference>
<keyword evidence="4" id="KW-1185">Reference proteome</keyword>
<sequence length="342" mass="38049">MGLQLVEVYVPKNNYHFVVEKLRSFSREGTWKEEESQDERILIRMIISSDYVEDVLNYLETVSRSSEGFETILFPVHTYFSHQSIEKEEEKDEKKEEEQKEQDEDKQKFLRASRQELKHTIEEKSKLTLNYTLLVIFSAIVATAGFMKDDTAVVIGAMAIAPLIGPAISMGFATVLGDLSHLGKAAFTLFLGVFIIVGISAFFGYFVFNITESSQYNSRTEVTLADFFLALAAGAAGAMSILNRLSSNLVGVMVAVALLPPVITFGMSIGQGLWDDTFGSSLLVMTNITCIVLSAVIIFFISGVRPVKWKDESMISASRLVSIFFISLIALIIFVIISLGFY</sequence>
<feature type="transmembrane region" description="Helical" evidence="2">
    <location>
        <begin position="188"/>
        <end position="210"/>
    </location>
</feature>
<feature type="transmembrane region" description="Helical" evidence="2">
    <location>
        <begin position="127"/>
        <end position="147"/>
    </location>
</feature>
<feature type="transmembrane region" description="Helical" evidence="2">
    <location>
        <begin position="222"/>
        <end position="242"/>
    </location>
</feature>
<feature type="transmembrane region" description="Helical" evidence="2">
    <location>
        <begin position="249"/>
        <end position="270"/>
    </location>
</feature>
<name>A0A4Y8IPA5_9BACI</name>
<keyword evidence="2" id="KW-0812">Transmembrane</keyword>
<dbReference type="Proteomes" id="UP000297975">
    <property type="component" value="Unassembled WGS sequence"/>
</dbReference>
<dbReference type="RefSeq" id="WP_134339821.1">
    <property type="nucleotide sequence ID" value="NZ_SOPW01000006.1"/>
</dbReference>
<dbReference type="PANTHER" id="PTHR20992:SF9">
    <property type="entry name" value="AT15442P-RELATED"/>
    <property type="match status" value="1"/>
</dbReference>
<dbReference type="OrthoDB" id="9790659at2"/>
<dbReference type="AlphaFoldDB" id="A0A4Y8IPA5"/>
<keyword evidence="2" id="KW-1133">Transmembrane helix</keyword>
<evidence type="ECO:0000256" key="1">
    <source>
        <dbReference type="SAM" id="MobiDB-lite"/>
    </source>
</evidence>
<protein>
    <submittedName>
        <fullName evidence="3">TIGR00341 family protein</fullName>
    </submittedName>
</protein>
<feature type="region of interest" description="Disordered" evidence="1">
    <location>
        <begin position="84"/>
        <end position="107"/>
    </location>
</feature>
<dbReference type="EMBL" id="SOPW01000006">
    <property type="protein sequence ID" value="TFB22148.1"/>
    <property type="molecule type" value="Genomic_DNA"/>
</dbReference>